<name>A0ABQ4EEK5_9ACTN</name>
<evidence type="ECO:0000313" key="4">
    <source>
        <dbReference type="EMBL" id="GIG93161.1"/>
    </source>
</evidence>
<keyword evidence="2" id="KW-0812">Transmembrane</keyword>
<dbReference type="InterPro" id="IPR005543">
    <property type="entry name" value="PASTA_dom"/>
</dbReference>
<dbReference type="Proteomes" id="UP000646749">
    <property type="component" value="Unassembled WGS sequence"/>
</dbReference>
<keyword evidence="5" id="KW-1185">Reference proteome</keyword>
<feature type="compositionally biased region" description="Pro residues" evidence="1">
    <location>
        <begin position="80"/>
        <end position="89"/>
    </location>
</feature>
<dbReference type="CDD" id="cd06577">
    <property type="entry name" value="PASTA_pknB"/>
    <property type="match status" value="1"/>
</dbReference>
<dbReference type="Pfam" id="PF03793">
    <property type="entry name" value="PASTA"/>
    <property type="match status" value="1"/>
</dbReference>
<keyword evidence="2" id="KW-1133">Transmembrane helix</keyword>
<proteinExistence type="predicted"/>
<evidence type="ECO:0000259" key="3">
    <source>
        <dbReference type="PROSITE" id="PS51178"/>
    </source>
</evidence>
<sequence length="166" mass="16930">MTYQQEPHTPPPAKNNRTLIIAAAAVGIAVVLVCGVCGIVAMVTGGEPSTSTSATSEAKASSAPVVTPVPTTPAAAPTTEAPPPAPTTPAGPIKVKVPNLVGKNAAVAEDELRALGFTRIDFGSEDEEDTFVILRANWTVTKQSAKAGTSVPVDTLIVLTCTKKQS</sequence>
<organism evidence="4 5">
    <name type="scientific">Plantactinospora endophytica</name>
    <dbReference type="NCBI Taxonomy" id="673535"/>
    <lineage>
        <taxon>Bacteria</taxon>
        <taxon>Bacillati</taxon>
        <taxon>Actinomycetota</taxon>
        <taxon>Actinomycetes</taxon>
        <taxon>Micromonosporales</taxon>
        <taxon>Micromonosporaceae</taxon>
        <taxon>Plantactinospora</taxon>
    </lineage>
</organism>
<comment type="caution">
    <text evidence="4">The sequence shown here is derived from an EMBL/GenBank/DDBJ whole genome shotgun (WGS) entry which is preliminary data.</text>
</comment>
<feature type="domain" description="PASTA" evidence="3">
    <location>
        <begin position="91"/>
        <end position="163"/>
    </location>
</feature>
<protein>
    <recommendedName>
        <fullName evidence="3">PASTA domain-containing protein</fullName>
    </recommendedName>
</protein>
<feature type="compositionally biased region" description="Low complexity" evidence="1">
    <location>
        <begin position="47"/>
        <end position="79"/>
    </location>
</feature>
<dbReference type="RefSeq" id="WP_203871460.1">
    <property type="nucleotide sequence ID" value="NZ_BONW01000052.1"/>
</dbReference>
<evidence type="ECO:0000313" key="5">
    <source>
        <dbReference type="Proteomes" id="UP000646749"/>
    </source>
</evidence>
<reference evidence="4 5" key="1">
    <citation type="submission" date="2021-01" db="EMBL/GenBank/DDBJ databases">
        <title>Whole genome shotgun sequence of Plantactinospora endophytica NBRC 110450.</title>
        <authorList>
            <person name="Komaki H."/>
            <person name="Tamura T."/>
        </authorList>
    </citation>
    <scope>NUCLEOTIDE SEQUENCE [LARGE SCALE GENOMIC DNA]</scope>
    <source>
        <strain evidence="4 5">NBRC 110450</strain>
    </source>
</reference>
<gene>
    <name evidence="4" type="ORF">Pen02_80970</name>
</gene>
<accession>A0ABQ4EEK5</accession>
<feature type="region of interest" description="Disordered" evidence="1">
    <location>
        <begin position="47"/>
        <end position="94"/>
    </location>
</feature>
<dbReference type="Gene3D" id="3.30.10.20">
    <property type="match status" value="1"/>
</dbReference>
<evidence type="ECO:0000256" key="1">
    <source>
        <dbReference type="SAM" id="MobiDB-lite"/>
    </source>
</evidence>
<dbReference type="PROSITE" id="PS51178">
    <property type="entry name" value="PASTA"/>
    <property type="match status" value="1"/>
</dbReference>
<evidence type="ECO:0000256" key="2">
    <source>
        <dbReference type="SAM" id="Phobius"/>
    </source>
</evidence>
<dbReference type="SMART" id="SM00740">
    <property type="entry name" value="PASTA"/>
    <property type="match status" value="1"/>
</dbReference>
<dbReference type="EMBL" id="BONW01000052">
    <property type="protein sequence ID" value="GIG93161.1"/>
    <property type="molecule type" value="Genomic_DNA"/>
</dbReference>
<feature type="transmembrane region" description="Helical" evidence="2">
    <location>
        <begin position="20"/>
        <end position="43"/>
    </location>
</feature>
<keyword evidence="2" id="KW-0472">Membrane</keyword>